<accession>A0AAX6H5M1</accession>
<dbReference type="Proteomes" id="UP001140949">
    <property type="component" value="Unassembled WGS sequence"/>
</dbReference>
<organism evidence="1 2">
    <name type="scientific">Iris pallida</name>
    <name type="common">Sweet iris</name>
    <dbReference type="NCBI Taxonomy" id="29817"/>
    <lineage>
        <taxon>Eukaryota</taxon>
        <taxon>Viridiplantae</taxon>
        <taxon>Streptophyta</taxon>
        <taxon>Embryophyta</taxon>
        <taxon>Tracheophyta</taxon>
        <taxon>Spermatophyta</taxon>
        <taxon>Magnoliopsida</taxon>
        <taxon>Liliopsida</taxon>
        <taxon>Asparagales</taxon>
        <taxon>Iridaceae</taxon>
        <taxon>Iridoideae</taxon>
        <taxon>Irideae</taxon>
        <taxon>Iris</taxon>
    </lineage>
</organism>
<name>A0AAX6H5M1_IRIPA</name>
<sequence length="77" mass="8682">MLEVRRSGLAWRRCRRHSRRLALCSLEEEQYVAMVFSGKGEAVALPELGAQERRRKGRAGVVMMMTVGDGSTTVQRC</sequence>
<dbReference type="EMBL" id="JANAVB010012198">
    <property type="protein sequence ID" value="KAJ6836320.1"/>
    <property type="molecule type" value="Genomic_DNA"/>
</dbReference>
<protein>
    <submittedName>
        <fullName evidence="1">Vegetative cell wall protein gp1</fullName>
    </submittedName>
</protein>
<reference evidence="1" key="1">
    <citation type="journal article" date="2023" name="GigaByte">
        <title>Genome assembly of the bearded iris, Iris pallida Lam.</title>
        <authorList>
            <person name="Bruccoleri R.E."/>
            <person name="Oakeley E.J."/>
            <person name="Faust A.M.E."/>
            <person name="Altorfer M."/>
            <person name="Dessus-Babus S."/>
            <person name="Burckhardt D."/>
            <person name="Oertli M."/>
            <person name="Naumann U."/>
            <person name="Petersen F."/>
            <person name="Wong J."/>
        </authorList>
    </citation>
    <scope>NUCLEOTIDE SEQUENCE</scope>
    <source>
        <strain evidence="1">GSM-AAB239-AS_SAM_17_03QT</strain>
    </source>
</reference>
<evidence type="ECO:0000313" key="2">
    <source>
        <dbReference type="Proteomes" id="UP001140949"/>
    </source>
</evidence>
<comment type="caution">
    <text evidence="1">The sequence shown here is derived from an EMBL/GenBank/DDBJ whole genome shotgun (WGS) entry which is preliminary data.</text>
</comment>
<reference evidence="1" key="2">
    <citation type="submission" date="2023-04" db="EMBL/GenBank/DDBJ databases">
        <authorList>
            <person name="Bruccoleri R.E."/>
            <person name="Oakeley E.J."/>
            <person name="Faust A.-M."/>
            <person name="Dessus-Babus S."/>
            <person name="Altorfer M."/>
            <person name="Burckhardt D."/>
            <person name="Oertli M."/>
            <person name="Naumann U."/>
            <person name="Petersen F."/>
            <person name="Wong J."/>
        </authorList>
    </citation>
    <scope>NUCLEOTIDE SEQUENCE</scope>
    <source>
        <strain evidence="1">GSM-AAB239-AS_SAM_17_03QT</strain>
        <tissue evidence="1">Leaf</tissue>
    </source>
</reference>
<gene>
    <name evidence="1" type="ORF">M6B38_327970</name>
</gene>
<keyword evidence="2" id="KW-1185">Reference proteome</keyword>
<proteinExistence type="predicted"/>
<evidence type="ECO:0000313" key="1">
    <source>
        <dbReference type="EMBL" id="KAJ6836320.1"/>
    </source>
</evidence>
<dbReference type="AlphaFoldDB" id="A0AAX6H5M1"/>